<accession>A0A5N6KYX0</accession>
<gene>
    <name evidence="1" type="ORF">FH972_023863</name>
</gene>
<dbReference type="AlphaFoldDB" id="A0A5N6KYX0"/>
<name>A0A5N6KYX0_9ROSI</name>
<evidence type="ECO:0000313" key="2">
    <source>
        <dbReference type="Proteomes" id="UP000327013"/>
    </source>
</evidence>
<dbReference type="EMBL" id="VIBQ01000014">
    <property type="protein sequence ID" value="KAB8349850.1"/>
    <property type="molecule type" value="Genomic_DNA"/>
</dbReference>
<dbReference type="Proteomes" id="UP000327013">
    <property type="component" value="Unassembled WGS sequence"/>
</dbReference>
<reference evidence="1 2" key="1">
    <citation type="submission" date="2019-06" db="EMBL/GenBank/DDBJ databases">
        <title>A chromosomal-level reference genome of Carpinus fangiana (Coryloideae, Betulaceae).</title>
        <authorList>
            <person name="Yang X."/>
            <person name="Wang Z."/>
            <person name="Zhang L."/>
            <person name="Hao G."/>
            <person name="Liu J."/>
            <person name="Yang Y."/>
        </authorList>
    </citation>
    <scope>NUCLEOTIDE SEQUENCE [LARGE SCALE GENOMIC DNA]</scope>
    <source>
        <strain evidence="1">Cfa_2016G</strain>
        <tissue evidence="1">Leaf</tissue>
    </source>
</reference>
<keyword evidence="2" id="KW-1185">Reference proteome</keyword>
<proteinExistence type="predicted"/>
<comment type="caution">
    <text evidence="1">The sequence shown here is derived from an EMBL/GenBank/DDBJ whole genome shotgun (WGS) entry which is preliminary data.</text>
</comment>
<organism evidence="1 2">
    <name type="scientific">Carpinus fangiana</name>
    <dbReference type="NCBI Taxonomy" id="176857"/>
    <lineage>
        <taxon>Eukaryota</taxon>
        <taxon>Viridiplantae</taxon>
        <taxon>Streptophyta</taxon>
        <taxon>Embryophyta</taxon>
        <taxon>Tracheophyta</taxon>
        <taxon>Spermatophyta</taxon>
        <taxon>Magnoliopsida</taxon>
        <taxon>eudicotyledons</taxon>
        <taxon>Gunneridae</taxon>
        <taxon>Pentapetalae</taxon>
        <taxon>rosids</taxon>
        <taxon>fabids</taxon>
        <taxon>Fagales</taxon>
        <taxon>Betulaceae</taxon>
        <taxon>Carpinus</taxon>
    </lineage>
</organism>
<evidence type="ECO:0000313" key="1">
    <source>
        <dbReference type="EMBL" id="KAB8349850.1"/>
    </source>
</evidence>
<sequence length="191" mass="21134">MAQHNCISQTCALCGVASCLAPTSFPIRLHDSLGWTHRLVSPSLTLPNFVLHASCFIILKQQFEICANRCPSDGILIAQIRDRIRPDSASTSQLPIQASWSNAYQDPRTGKGPGQVHFPDGWRADTWELTEDPAIETRASEMDFLLNDPLVEKGPNSRRVVQSARNLVESILGVNKGAFRQSEDGLFKAYL</sequence>
<protein>
    <submittedName>
        <fullName evidence="1">Uncharacterized protein</fullName>
    </submittedName>
</protein>